<feature type="region of interest" description="Disordered" evidence="1">
    <location>
        <begin position="124"/>
        <end position="175"/>
    </location>
</feature>
<feature type="signal peptide" evidence="3">
    <location>
        <begin position="1"/>
        <end position="19"/>
    </location>
</feature>
<proteinExistence type="predicted"/>
<keyword evidence="4" id="KW-0477">Merozoite</keyword>
<keyword evidence="2" id="KW-0472">Membrane</keyword>
<evidence type="ECO:0000256" key="1">
    <source>
        <dbReference type="SAM" id="MobiDB-lite"/>
    </source>
</evidence>
<dbReference type="AlphaFoldDB" id="A0A1J1H2R9"/>
<dbReference type="OrthoDB" id="383129at2759"/>
<keyword evidence="5" id="KW-1185">Reference proteome</keyword>
<dbReference type="VEuPathDB" id="PlasmoDB:PRELSG_0612300"/>
<evidence type="ECO:0000313" key="5">
    <source>
        <dbReference type="Proteomes" id="UP000220158"/>
    </source>
</evidence>
<dbReference type="KEGG" id="prel:PRELSG_0612300"/>
<keyword evidence="2" id="KW-1133">Transmembrane helix</keyword>
<feature type="chain" id="PRO_5012995250" evidence="3">
    <location>
        <begin position="20"/>
        <end position="415"/>
    </location>
</feature>
<keyword evidence="3" id="KW-0732">Signal</keyword>
<dbReference type="GeneID" id="39735249"/>
<evidence type="ECO:0000256" key="3">
    <source>
        <dbReference type="SAM" id="SignalP"/>
    </source>
</evidence>
<dbReference type="RefSeq" id="XP_028532156.1">
    <property type="nucleotide sequence ID" value="XM_028675582.1"/>
</dbReference>
<gene>
    <name evidence="4" type="primary">MTRAP</name>
    <name evidence="4" type="ORF">PRELSG_0612300</name>
</gene>
<reference evidence="4 5" key="1">
    <citation type="submission" date="2015-04" db="EMBL/GenBank/DDBJ databases">
        <authorList>
            <consortium name="Pathogen Informatics"/>
        </authorList>
    </citation>
    <scope>NUCLEOTIDE SEQUENCE [LARGE SCALE GENOMIC DNA]</scope>
    <source>
        <strain evidence="4 5">SGS1</strain>
    </source>
</reference>
<protein>
    <submittedName>
        <fullName evidence="4">Merozoite TRAP-like protein, putative</fullName>
    </submittedName>
</protein>
<evidence type="ECO:0000313" key="4">
    <source>
        <dbReference type="EMBL" id="CRG99148.1"/>
    </source>
</evidence>
<name>A0A1J1H2R9_PLARL</name>
<dbReference type="Proteomes" id="UP000220158">
    <property type="component" value="Chromosome 6"/>
</dbReference>
<dbReference type="OMA" id="NCPFIRE"/>
<feature type="transmembrane region" description="Helical" evidence="2">
    <location>
        <begin position="350"/>
        <end position="372"/>
    </location>
</feature>
<dbReference type="EMBL" id="LN835301">
    <property type="protein sequence ID" value="CRG99148.1"/>
    <property type="molecule type" value="Genomic_DNA"/>
</dbReference>
<organism evidence="4 5">
    <name type="scientific">Plasmodium relictum</name>
    <dbReference type="NCBI Taxonomy" id="85471"/>
    <lineage>
        <taxon>Eukaryota</taxon>
        <taxon>Sar</taxon>
        <taxon>Alveolata</taxon>
        <taxon>Apicomplexa</taxon>
        <taxon>Aconoidasida</taxon>
        <taxon>Haemosporida</taxon>
        <taxon>Plasmodiidae</taxon>
        <taxon>Plasmodium</taxon>
        <taxon>Plasmodium (Haemamoeba)</taxon>
    </lineage>
</organism>
<feature type="compositionally biased region" description="Basic and acidic residues" evidence="1">
    <location>
        <begin position="163"/>
        <end position="175"/>
    </location>
</feature>
<evidence type="ECO:0000256" key="2">
    <source>
        <dbReference type="SAM" id="Phobius"/>
    </source>
</evidence>
<keyword evidence="2" id="KW-0812">Transmembrane</keyword>
<feature type="compositionally biased region" description="Basic and acidic residues" evidence="1">
    <location>
        <begin position="124"/>
        <end position="138"/>
    </location>
</feature>
<accession>A0A1J1H2R9</accession>
<sequence>MKKFMINLFLINIFFLTYQLKCNIINTKCGSWNEWSECEGEFMSRTYNYDYSIRDLRSCKNCGKWGNWSSCNDGKTYRYLDNCSFFKEEKDCTSNKEDNKKIENGNLQSTVVDLNYDNNRNEETLLKDNNKQHEKENEVINFNKETNLQKSEKNQNDNISETPENKIKEDQKINNDEEDLKNIHKLNNGFESSSNLVNNQNDTQEQKNEDLVNKDAKSPIIQKNKENEIKEHNQIFNINSILGKENNGQLNNTNLRHNNNEMRKSSYQKKKVRKFGDNQKIKINNHNEKIDENKSKEDSNIANVLKTYEDTNNEENKNSYNSYGLYEDKYDTKDNDSKAKYNDSIKFNRIYIASGVGAVLILTGGVISYIMFKENKTDDVLIENKDENYEVLFNDDVLKNKSTKALYEEEFWAHE</sequence>